<protein>
    <submittedName>
        <fullName evidence="1">DNA polymerase III subunit delta</fullName>
    </submittedName>
</protein>
<keyword evidence="2" id="KW-1185">Reference proteome</keyword>
<evidence type="ECO:0000313" key="1">
    <source>
        <dbReference type="EMBL" id="AWB33240.1"/>
    </source>
</evidence>
<dbReference type="GO" id="GO:0003887">
    <property type="term" value="F:DNA-directed DNA polymerase activity"/>
    <property type="evidence" value="ECO:0007669"/>
    <property type="project" value="InterPro"/>
</dbReference>
<dbReference type="EMBL" id="CP028901">
    <property type="protein sequence ID" value="AWB33240.1"/>
    <property type="molecule type" value="Genomic_DNA"/>
</dbReference>
<dbReference type="GO" id="GO:0008408">
    <property type="term" value="F:3'-5' exonuclease activity"/>
    <property type="evidence" value="ECO:0007669"/>
    <property type="project" value="InterPro"/>
</dbReference>
<accession>A0A2R4XHH2</accession>
<name>A0A2R4XHH2_9BURK</name>
<evidence type="ECO:0000313" key="2">
    <source>
        <dbReference type="Proteomes" id="UP000244571"/>
    </source>
</evidence>
<organism evidence="1 2">
    <name type="scientific">Orrella marina</name>
    <dbReference type="NCBI Taxonomy" id="2163011"/>
    <lineage>
        <taxon>Bacteria</taxon>
        <taxon>Pseudomonadati</taxon>
        <taxon>Pseudomonadota</taxon>
        <taxon>Betaproteobacteria</taxon>
        <taxon>Burkholderiales</taxon>
        <taxon>Alcaligenaceae</taxon>
        <taxon>Orrella</taxon>
    </lineage>
</organism>
<dbReference type="PANTHER" id="PTHR11669">
    <property type="entry name" value="REPLICATION FACTOR C / DNA POLYMERASE III GAMMA-TAU SUBUNIT"/>
    <property type="match status" value="1"/>
</dbReference>
<reference evidence="1 2" key="1">
    <citation type="submission" date="2018-04" db="EMBL/GenBank/DDBJ databases">
        <title>Bordetella sp. HZ20 isolated from seawater.</title>
        <authorList>
            <person name="Sun C."/>
        </authorList>
    </citation>
    <scope>NUCLEOTIDE SEQUENCE [LARGE SCALE GENOMIC DNA]</scope>
    <source>
        <strain evidence="1 2">HZ20</strain>
    </source>
</reference>
<dbReference type="NCBIfam" id="TIGR00678">
    <property type="entry name" value="holB"/>
    <property type="match status" value="1"/>
</dbReference>
<dbReference type="InterPro" id="IPR027417">
    <property type="entry name" value="P-loop_NTPase"/>
</dbReference>
<dbReference type="InterPro" id="IPR004622">
    <property type="entry name" value="DNA_pol_HolB"/>
</dbReference>
<dbReference type="SUPFAM" id="SSF52540">
    <property type="entry name" value="P-loop containing nucleoside triphosphate hydrolases"/>
    <property type="match status" value="1"/>
</dbReference>
<sequence>MAGAHDLTAAIPAFLPWQVDIATPWIKRGDKLAHAWLIHGQTGIGKRQFGLALATSLLCEQPVDHLACGQCQACLWVRLGNHPDLMRVRPEAQELEEGIYQRTEADSAAASRSNSARPSEIIKVEQIRLLEPWYHRTTHRAGWRIVLLYPAESMMAESANALLKALEEPPESTLFLLISDSPDRLLPTILSRCQKMKLPLPDAAASTAWLTQQGLKDSEQWLAVAGGAPLRALELSQNQPEPYAGWLGQMVRDMAQQNAVPVTEIAENLSKEPAYRWLADLQRLCIDVSLTCAGLKPRYFVGLETELGRLGRQRTLTQWTAIEHWITSQIPLGHHPLNAKLFAQACLQKVVTV</sequence>
<dbReference type="InterPro" id="IPR050238">
    <property type="entry name" value="DNA_Rep/Repair_Clamp_Loader"/>
</dbReference>
<gene>
    <name evidence="1" type="primary">holB</name>
    <name evidence="1" type="ORF">DBV39_05420</name>
</gene>
<dbReference type="Proteomes" id="UP000244571">
    <property type="component" value="Chromosome"/>
</dbReference>
<dbReference type="GO" id="GO:0009360">
    <property type="term" value="C:DNA polymerase III complex"/>
    <property type="evidence" value="ECO:0007669"/>
    <property type="project" value="TreeGrafter"/>
</dbReference>
<dbReference type="Gene3D" id="3.40.50.300">
    <property type="entry name" value="P-loop containing nucleotide triphosphate hydrolases"/>
    <property type="match status" value="1"/>
</dbReference>
<dbReference type="Pfam" id="PF13177">
    <property type="entry name" value="DNA_pol3_delta2"/>
    <property type="match status" value="1"/>
</dbReference>
<dbReference type="AlphaFoldDB" id="A0A2R4XHH2"/>
<dbReference type="GO" id="GO:0006261">
    <property type="term" value="P:DNA-templated DNA replication"/>
    <property type="evidence" value="ECO:0007669"/>
    <property type="project" value="TreeGrafter"/>
</dbReference>
<proteinExistence type="predicted"/>
<dbReference type="PANTHER" id="PTHR11669:SF8">
    <property type="entry name" value="DNA POLYMERASE III SUBUNIT DELTA"/>
    <property type="match status" value="1"/>
</dbReference>
<dbReference type="KEGG" id="boz:DBV39_05420"/>